<keyword evidence="2" id="KW-1133">Transmembrane helix</keyword>
<feature type="region of interest" description="Disordered" evidence="1">
    <location>
        <begin position="133"/>
        <end position="164"/>
    </location>
</feature>
<keyword evidence="2" id="KW-0472">Membrane</keyword>
<protein>
    <submittedName>
        <fullName evidence="3">Uncharacterized protein</fullName>
    </submittedName>
</protein>
<keyword evidence="2" id="KW-0812">Transmembrane</keyword>
<dbReference type="EMBL" id="CAAALY010033858">
    <property type="protein sequence ID" value="VEL17709.1"/>
    <property type="molecule type" value="Genomic_DNA"/>
</dbReference>
<feature type="transmembrane region" description="Helical" evidence="2">
    <location>
        <begin position="12"/>
        <end position="33"/>
    </location>
</feature>
<accession>A0A3S5BTI9</accession>
<evidence type="ECO:0000313" key="4">
    <source>
        <dbReference type="Proteomes" id="UP000784294"/>
    </source>
</evidence>
<name>A0A3S5BTI9_9PLAT</name>
<reference evidence="3" key="1">
    <citation type="submission" date="2018-11" db="EMBL/GenBank/DDBJ databases">
        <authorList>
            <consortium name="Pathogen Informatics"/>
        </authorList>
    </citation>
    <scope>NUCLEOTIDE SEQUENCE</scope>
</reference>
<evidence type="ECO:0000256" key="2">
    <source>
        <dbReference type="SAM" id="Phobius"/>
    </source>
</evidence>
<organism evidence="3 4">
    <name type="scientific">Protopolystoma xenopodis</name>
    <dbReference type="NCBI Taxonomy" id="117903"/>
    <lineage>
        <taxon>Eukaryota</taxon>
        <taxon>Metazoa</taxon>
        <taxon>Spiralia</taxon>
        <taxon>Lophotrochozoa</taxon>
        <taxon>Platyhelminthes</taxon>
        <taxon>Monogenea</taxon>
        <taxon>Polyopisthocotylea</taxon>
        <taxon>Polystomatidea</taxon>
        <taxon>Polystomatidae</taxon>
        <taxon>Protopolystoma</taxon>
    </lineage>
</organism>
<gene>
    <name evidence="3" type="ORF">PXEA_LOCUS11149</name>
</gene>
<proteinExistence type="predicted"/>
<evidence type="ECO:0000313" key="3">
    <source>
        <dbReference type="EMBL" id="VEL17709.1"/>
    </source>
</evidence>
<evidence type="ECO:0000256" key="1">
    <source>
        <dbReference type="SAM" id="MobiDB-lite"/>
    </source>
</evidence>
<dbReference type="Proteomes" id="UP000784294">
    <property type="component" value="Unassembled WGS sequence"/>
</dbReference>
<comment type="caution">
    <text evidence="3">The sequence shown here is derived from an EMBL/GenBank/DDBJ whole genome shotgun (WGS) entry which is preliminary data.</text>
</comment>
<sequence length="221" mass="24517">MLVHSEGRLYLWPLLLAHPASNLLLLWLIRAILEVMLPTGESSTTNPIIQPNCSIHCVEDWPGSSSSSSGGSGSGTASFLQLLHVGLACQRVRPTNKKPVTKPTVVTEQDEHTHQEVTAGDAVNVVKKRKLAKVKKKSGGRRSKRHHKRRHQRHRHKFSSHSARKSGISLEEALLVLAFYKTVGSTFMGKHLLLALKGVFPQLWYGLLSQEASRAVPTKYK</sequence>
<dbReference type="AlphaFoldDB" id="A0A3S5BTI9"/>
<keyword evidence="4" id="KW-1185">Reference proteome</keyword>